<dbReference type="PANTHER" id="PTHR13989">
    <property type="entry name" value="REPLICATION PROTEIN A-RELATED"/>
    <property type="match status" value="1"/>
</dbReference>
<dbReference type="InterPro" id="IPR036390">
    <property type="entry name" value="WH_DNA-bd_sf"/>
</dbReference>
<protein>
    <recommendedName>
        <fullName evidence="11">Replication protein A C-terminal domain-containing protein</fullName>
    </recommendedName>
</protein>
<proteinExistence type="inferred from homology"/>
<dbReference type="InterPro" id="IPR004365">
    <property type="entry name" value="NA-bd_OB_tRNA"/>
</dbReference>
<dbReference type="GO" id="GO:0000781">
    <property type="term" value="C:chromosome, telomeric region"/>
    <property type="evidence" value="ECO:0007669"/>
    <property type="project" value="TreeGrafter"/>
</dbReference>
<accession>A0A168NK57</accession>
<dbReference type="GO" id="GO:0035861">
    <property type="term" value="C:site of double-strand break"/>
    <property type="evidence" value="ECO:0007669"/>
    <property type="project" value="TreeGrafter"/>
</dbReference>
<evidence type="ECO:0000256" key="3">
    <source>
        <dbReference type="ARBA" id="ARBA00022705"/>
    </source>
</evidence>
<comment type="similarity">
    <text evidence="2">Belongs to the replication factor A protein 2 family.</text>
</comment>
<dbReference type="SUPFAM" id="SSF50249">
    <property type="entry name" value="Nucleic acid-binding proteins"/>
    <property type="match status" value="1"/>
</dbReference>
<dbReference type="Pfam" id="PF01336">
    <property type="entry name" value="tRNA_anti-codon"/>
    <property type="match status" value="1"/>
</dbReference>
<feature type="region of interest" description="Disordered" evidence="6">
    <location>
        <begin position="26"/>
        <end position="45"/>
    </location>
</feature>
<dbReference type="FunCoup" id="A0A168NK57">
    <property type="interactions" value="595"/>
</dbReference>
<dbReference type="GO" id="GO:0003697">
    <property type="term" value="F:single-stranded DNA binding"/>
    <property type="evidence" value="ECO:0007669"/>
    <property type="project" value="TreeGrafter"/>
</dbReference>
<dbReference type="OrthoDB" id="25571at2759"/>
<keyword evidence="4" id="KW-0238">DNA-binding</keyword>
<evidence type="ECO:0008006" key="11">
    <source>
        <dbReference type="Google" id="ProtNLM"/>
    </source>
</evidence>
<evidence type="ECO:0000256" key="2">
    <source>
        <dbReference type="ARBA" id="ARBA00007815"/>
    </source>
</evidence>
<dbReference type="InterPro" id="IPR014892">
    <property type="entry name" value="RPA_C"/>
</dbReference>
<dbReference type="InterPro" id="IPR012340">
    <property type="entry name" value="NA-bd_OB-fold"/>
</dbReference>
<evidence type="ECO:0000313" key="10">
    <source>
        <dbReference type="Proteomes" id="UP000078561"/>
    </source>
</evidence>
<keyword evidence="3" id="KW-0235">DNA replication</keyword>
<dbReference type="InterPro" id="IPR014646">
    <property type="entry name" value="Rfa2/RPA32"/>
</dbReference>
<dbReference type="CDD" id="cd04478">
    <property type="entry name" value="RPA2_DBD_D"/>
    <property type="match status" value="1"/>
</dbReference>
<evidence type="ECO:0000256" key="6">
    <source>
        <dbReference type="SAM" id="MobiDB-lite"/>
    </source>
</evidence>
<name>A0A168NK57_ABSGL</name>
<dbReference type="GO" id="GO:0005662">
    <property type="term" value="C:DNA replication factor A complex"/>
    <property type="evidence" value="ECO:0007669"/>
    <property type="project" value="TreeGrafter"/>
</dbReference>
<dbReference type="Gene3D" id="2.40.50.140">
    <property type="entry name" value="Nucleic acid-binding proteins"/>
    <property type="match status" value="1"/>
</dbReference>
<dbReference type="InterPro" id="IPR036388">
    <property type="entry name" value="WH-like_DNA-bd_sf"/>
</dbReference>
<keyword evidence="5" id="KW-0539">Nucleus</keyword>
<dbReference type="PANTHER" id="PTHR13989:SF16">
    <property type="entry name" value="REPLICATION PROTEIN A2"/>
    <property type="match status" value="1"/>
</dbReference>
<sequence>MDVYGNLSLIPSSFVNVVGFFPDNSGGNTGSGNNQSTGKKPLNEHSLRPVTVKQLQSVEVFAENTQTFFIDGAEVTQVKMMGVIRDVNEQSTNTTYRIEDGTGSIEVRKWNDQNETNTSAAVKQVLLNDMYVVVSARLNNFNNRISLLALDIRPITDYNEITFHLLDAVYNHVKLKNKDDPMQISSGNTGNSVYDQIYSVIIACKEEEGIHMAQIVQQLSGRLSEMEIKNGVDYLINDGRCYNTVDEDHVRSADNY</sequence>
<dbReference type="InParanoid" id="A0A168NK57"/>
<keyword evidence="10" id="KW-1185">Reference proteome</keyword>
<reference evidence="9" key="1">
    <citation type="submission" date="2016-04" db="EMBL/GenBank/DDBJ databases">
        <authorList>
            <person name="Evans L.H."/>
            <person name="Alamgir A."/>
            <person name="Owens N."/>
            <person name="Weber N.D."/>
            <person name="Virtaneva K."/>
            <person name="Barbian K."/>
            <person name="Babar A."/>
            <person name="Rosenke K."/>
        </authorList>
    </citation>
    <scope>NUCLEOTIDE SEQUENCE [LARGE SCALE GENOMIC DNA]</scope>
    <source>
        <strain evidence="9">CBS 101.48</strain>
    </source>
</reference>
<dbReference type="Pfam" id="PF08784">
    <property type="entry name" value="RPA_C"/>
    <property type="match status" value="1"/>
</dbReference>
<dbReference type="AlphaFoldDB" id="A0A168NK57"/>
<evidence type="ECO:0000256" key="4">
    <source>
        <dbReference type="ARBA" id="ARBA00023125"/>
    </source>
</evidence>
<organism evidence="9">
    <name type="scientific">Absidia glauca</name>
    <name type="common">Pin mould</name>
    <dbReference type="NCBI Taxonomy" id="4829"/>
    <lineage>
        <taxon>Eukaryota</taxon>
        <taxon>Fungi</taxon>
        <taxon>Fungi incertae sedis</taxon>
        <taxon>Mucoromycota</taxon>
        <taxon>Mucoromycotina</taxon>
        <taxon>Mucoromycetes</taxon>
        <taxon>Mucorales</taxon>
        <taxon>Cunninghamellaceae</taxon>
        <taxon>Absidia</taxon>
    </lineage>
</organism>
<dbReference type="SUPFAM" id="SSF46785">
    <property type="entry name" value="Winged helix' DNA-binding domain"/>
    <property type="match status" value="1"/>
</dbReference>
<evidence type="ECO:0000259" key="7">
    <source>
        <dbReference type="Pfam" id="PF01336"/>
    </source>
</evidence>
<evidence type="ECO:0000259" key="8">
    <source>
        <dbReference type="Pfam" id="PF08784"/>
    </source>
</evidence>
<dbReference type="PIRSF" id="PIRSF036949">
    <property type="entry name" value="RPA32"/>
    <property type="match status" value="1"/>
</dbReference>
<dbReference type="GO" id="GO:0006260">
    <property type="term" value="P:DNA replication"/>
    <property type="evidence" value="ECO:0007669"/>
    <property type="project" value="UniProtKB-KW"/>
</dbReference>
<evidence type="ECO:0000256" key="5">
    <source>
        <dbReference type="ARBA" id="ARBA00023242"/>
    </source>
</evidence>
<gene>
    <name evidence="9" type="primary">ABSGL_06412.1 scaffold 8296</name>
</gene>
<dbReference type="FunFam" id="1.10.10.10:FF:000168">
    <property type="entry name" value="Replication protein A 32 kDa subunit"/>
    <property type="match status" value="1"/>
</dbReference>
<feature type="domain" description="OB" evidence="7">
    <location>
        <begin position="78"/>
        <end position="155"/>
    </location>
</feature>
<comment type="subcellular location">
    <subcellularLocation>
        <location evidence="1">Nucleus</location>
    </subcellularLocation>
</comment>
<evidence type="ECO:0000313" key="9">
    <source>
        <dbReference type="EMBL" id="SAM00696.1"/>
    </source>
</evidence>
<feature type="domain" description="Replication protein A C-terminal" evidence="8">
    <location>
        <begin position="176"/>
        <end position="248"/>
    </location>
</feature>
<evidence type="ECO:0000256" key="1">
    <source>
        <dbReference type="ARBA" id="ARBA00004123"/>
    </source>
</evidence>
<dbReference type="EMBL" id="LT553376">
    <property type="protein sequence ID" value="SAM00696.1"/>
    <property type="molecule type" value="Genomic_DNA"/>
</dbReference>
<dbReference type="STRING" id="4829.A0A168NK57"/>
<dbReference type="GO" id="GO:0006289">
    <property type="term" value="P:nucleotide-excision repair"/>
    <property type="evidence" value="ECO:0007669"/>
    <property type="project" value="TreeGrafter"/>
</dbReference>
<dbReference type="GO" id="GO:0000724">
    <property type="term" value="P:double-strand break repair via homologous recombination"/>
    <property type="evidence" value="ECO:0007669"/>
    <property type="project" value="TreeGrafter"/>
</dbReference>
<dbReference type="OMA" id="SFGNKRY"/>
<dbReference type="Proteomes" id="UP000078561">
    <property type="component" value="Unassembled WGS sequence"/>
</dbReference>
<dbReference type="Gene3D" id="1.10.10.10">
    <property type="entry name" value="Winged helix-like DNA-binding domain superfamily/Winged helix DNA-binding domain"/>
    <property type="match status" value="1"/>
</dbReference>
<dbReference type="InterPro" id="IPR040260">
    <property type="entry name" value="RFA2-like"/>
</dbReference>